<proteinExistence type="inferred from homology"/>
<dbReference type="STRING" id="35608.A0A2U1PU59"/>
<feature type="transmembrane region" description="Helical" evidence="9">
    <location>
        <begin position="44"/>
        <end position="64"/>
    </location>
</feature>
<gene>
    <name evidence="11" type="ORF">CTI12_AA107980</name>
</gene>
<evidence type="ECO:0000256" key="7">
    <source>
        <dbReference type="ARBA" id="ARBA00023136"/>
    </source>
</evidence>
<name>A0A2U1PU59_ARTAN</name>
<dbReference type="Pfam" id="PF04535">
    <property type="entry name" value="CASP_dom"/>
    <property type="match status" value="1"/>
</dbReference>
<evidence type="ECO:0000256" key="4">
    <source>
        <dbReference type="ARBA" id="ARBA00022475"/>
    </source>
</evidence>
<dbReference type="Proteomes" id="UP000245207">
    <property type="component" value="Unassembled WGS sequence"/>
</dbReference>
<comment type="similarity">
    <text evidence="2 9">Belongs to the Casparian strip membrane proteins (CASP) family.</text>
</comment>
<reference evidence="11 12" key="1">
    <citation type="journal article" date="2018" name="Mol. Plant">
        <title>The genome of Artemisia annua provides insight into the evolution of Asteraceae family and artemisinin biosynthesis.</title>
        <authorList>
            <person name="Shen Q."/>
            <person name="Zhang L."/>
            <person name="Liao Z."/>
            <person name="Wang S."/>
            <person name="Yan T."/>
            <person name="Shi P."/>
            <person name="Liu M."/>
            <person name="Fu X."/>
            <person name="Pan Q."/>
            <person name="Wang Y."/>
            <person name="Lv Z."/>
            <person name="Lu X."/>
            <person name="Zhang F."/>
            <person name="Jiang W."/>
            <person name="Ma Y."/>
            <person name="Chen M."/>
            <person name="Hao X."/>
            <person name="Li L."/>
            <person name="Tang Y."/>
            <person name="Lv G."/>
            <person name="Zhou Y."/>
            <person name="Sun X."/>
            <person name="Brodelius P.E."/>
            <person name="Rose J.K.C."/>
            <person name="Tang K."/>
        </authorList>
    </citation>
    <scope>NUCLEOTIDE SEQUENCE [LARGE SCALE GENOMIC DNA]</scope>
    <source>
        <strain evidence="12">cv. Huhao1</strain>
        <tissue evidence="11">Leaf</tissue>
    </source>
</reference>
<evidence type="ECO:0000313" key="11">
    <source>
        <dbReference type="EMBL" id="PWA89263.1"/>
    </source>
</evidence>
<keyword evidence="5 9" id="KW-0812">Transmembrane</keyword>
<organism evidence="11 12">
    <name type="scientific">Artemisia annua</name>
    <name type="common">Sweet wormwood</name>
    <dbReference type="NCBI Taxonomy" id="35608"/>
    <lineage>
        <taxon>Eukaryota</taxon>
        <taxon>Viridiplantae</taxon>
        <taxon>Streptophyta</taxon>
        <taxon>Embryophyta</taxon>
        <taxon>Tracheophyta</taxon>
        <taxon>Spermatophyta</taxon>
        <taxon>Magnoliopsida</taxon>
        <taxon>eudicotyledons</taxon>
        <taxon>Gunneridae</taxon>
        <taxon>Pentapetalae</taxon>
        <taxon>asterids</taxon>
        <taxon>campanulids</taxon>
        <taxon>Asterales</taxon>
        <taxon>Asteraceae</taxon>
        <taxon>Asteroideae</taxon>
        <taxon>Anthemideae</taxon>
        <taxon>Artemisiinae</taxon>
        <taxon>Artemisia</taxon>
    </lineage>
</organism>
<comment type="subcellular location">
    <subcellularLocation>
        <location evidence="1 9">Cell membrane</location>
        <topology evidence="1 9">Multi-pass membrane protein</topology>
    </subcellularLocation>
</comment>
<keyword evidence="12" id="KW-1185">Reference proteome</keyword>
<evidence type="ECO:0000256" key="6">
    <source>
        <dbReference type="ARBA" id="ARBA00022989"/>
    </source>
</evidence>
<dbReference type="GO" id="GO:0005886">
    <property type="term" value="C:plasma membrane"/>
    <property type="evidence" value="ECO:0007669"/>
    <property type="project" value="UniProtKB-SubCell"/>
</dbReference>
<dbReference type="InterPro" id="IPR006459">
    <property type="entry name" value="CASP/CASPL"/>
</dbReference>
<feature type="transmembrane region" description="Helical" evidence="9">
    <location>
        <begin position="127"/>
        <end position="148"/>
    </location>
</feature>
<dbReference type="PANTHER" id="PTHR33573">
    <property type="entry name" value="CASP-LIKE PROTEIN 4A4"/>
    <property type="match status" value="1"/>
</dbReference>
<dbReference type="OrthoDB" id="1918787at2759"/>
<evidence type="ECO:0000256" key="2">
    <source>
        <dbReference type="ARBA" id="ARBA00007651"/>
    </source>
</evidence>
<evidence type="ECO:0000313" key="12">
    <source>
        <dbReference type="Proteomes" id="UP000245207"/>
    </source>
</evidence>
<dbReference type="AlphaFoldDB" id="A0A2U1PU59"/>
<feature type="domain" description="Casparian strip membrane protein" evidence="10">
    <location>
        <begin position="40"/>
        <end position="190"/>
    </location>
</feature>
<keyword evidence="6 9" id="KW-1133">Transmembrane helix</keyword>
<evidence type="ECO:0000256" key="9">
    <source>
        <dbReference type="RuleBase" id="RU361233"/>
    </source>
</evidence>
<evidence type="ECO:0000256" key="3">
    <source>
        <dbReference type="ARBA" id="ARBA00011489"/>
    </source>
</evidence>
<keyword evidence="7 9" id="KW-0472">Membrane</keyword>
<sequence>MAKTTPDADHTAATTKVAEDVESGNVVASRTGRKLPRNYDAMHLALRVMCLLASLVSLVVMTSAKEKSTMSLYGLDLPIYSKWSFSQSFDYVVGVSAVVAFHSLVQLIMNVRTLLKKSSTISSRNHAWLLFAVDQVFAFAMMSAGSAASGVTNLNKTGIKHSSLPDFCKPLQSFCDRVALSIAFTFFGSFLLAMSTVLDVVWLSKY</sequence>
<keyword evidence="4 9" id="KW-1003">Cell membrane</keyword>
<evidence type="ECO:0000256" key="1">
    <source>
        <dbReference type="ARBA" id="ARBA00004651"/>
    </source>
</evidence>
<comment type="subunit">
    <text evidence="3 9">Homodimer and heterodimers.</text>
</comment>
<dbReference type="NCBIfam" id="TIGR01569">
    <property type="entry name" value="A_tha_TIGR01569"/>
    <property type="match status" value="1"/>
</dbReference>
<dbReference type="PANTHER" id="PTHR33573:SF48">
    <property type="entry name" value="CASP-LIKE PROTEIN 3A1"/>
    <property type="match status" value="1"/>
</dbReference>
<evidence type="ECO:0000256" key="5">
    <source>
        <dbReference type="ARBA" id="ARBA00022692"/>
    </source>
</evidence>
<comment type="caution">
    <text evidence="11">The sequence shown here is derived from an EMBL/GenBank/DDBJ whole genome shotgun (WGS) entry which is preliminary data.</text>
</comment>
<keyword evidence="8" id="KW-0325">Glycoprotein</keyword>
<accession>A0A2U1PU59</accession>
<evidence type="ECO:0000256" key="8">
    <source>
        <dbReference type="ARBA" id="ARBA00023180"/>
    </source>
</evidence>
<evidence type="ECO:0000259" key="10">
    <source>
        <dbReference type="Pfam" id="PF04535"/>
    </source>
</evidence>
<feature type="transmembrane region" description="Helical" evidence="9">
    <location>
        <begin position="179"/>
        <end position="203"/>
    </location>
</feature>
<dbReference type="InterPro" id="IPR006702">
    <property type="entry name" value="CASP_dom"/>
</dbReference>
<feature type="transmembrane region" description="Helical" evidence="9">
    <location>
        <begin position="91"/>
        <end position="115"/>
    </location>
</feature>
<dbReference type="EMBL" id="PKPP01000734">
    <property type="protein sequence ID" value="PWA89263.1"/>
    <property type="molecule type" value="Genomic_DNA"/>
</dbReference>
<protein>
    <recommendedName>
        <fullName evidence="9">CASP-like protein</fullName>
    </recommendedName>
</protein>